<comment type="caution">
    <text evidence="7">The sequence shown here is derived from an EMBL/GenBank/DDBJ whole genome shotgun (WGS) entry which is preliminary data.</text>
</comment>
<keyword evidence="4 7" id="KW-0067">ATP-binding</keyword>
<dbReference type="Proteomes" id="UP000642125">
    <property type="component" value="Unassembled WGS sequence"/>
</dbReference>
<gene>
    <name evidence="7" type="ORF">Cpa01nite_15600</name>
</gene>
<proteinExistence type="predicted"/>
<keyword evidence="2" id="KW-0813">Transport</keyword>
<dbReference type="InterPro" id="IPR003593">
    <property type="entry name" value="AAA+_ATPase"/>
</dbReference>
<name>A0A919P883_9CELL</name>
<dbReference type="EMBL" id="BONO01000009">
    <property type="protein sequence ID" value="GIG36179.1"/>
    <property type="molecule type" value="Genomic_DNA"/>
</dbReference>
<evidence type="ECO:0000313" key="8">
    <source>
        <dbReference type="Proteomes" id="UP000642125"/>
    </source>
</evidence>
<dbReference type="Gene3D" id="3.40.50.300">
    <property type="entry name" value="P-loop containing nucleotide triphosphate hydrolases"/>
    <property type="match status" value="1"/>
</dbReference>
<dbReference type="PANTHER" id="PTHR42711:SF19">
    <property type="entry name" value="DOXORUBICIN RESISTANCE ATP-BINDING PROTEIN DRRA"/>
    <property type="match status" value="1"/>
</dbReference>
<sequence>MSEAAVLTVRGLRKRYRGRNGVQANDGIDLDVAAGQVVGLLGHNGAGKTTLVNQVVGLVLPDAGTIALEGVDAVARPDEARRRTSIQAQANVPITGLTPRRAIELVGRIRGADRAAVRTRTGELLDALDLGPWADTPAEKVSGGIARLTAFAMTVVAPGRLVVLDEPTNDVDPVRRRLLWQQIRSLADDGRAVLLVTHNVREAERVVDRLAVLDHGRVVADDTPAGLTAHLQGTLTVEADLSPGAVDAGWRWHPAVREVSRGRNREVGTVRAEDAAEVVRWAQGEVAGRRLERYALTPASLEDVYVELVGDEHRAAQGRTAEVAA</sequence>
<dbReference type="SMART" id="SM00382">
    <property type="entry name" value="AAA"/>
    <property type="match status" value="1"/>
</dbReference>
<dbReference type="InterPro" id="IPR050763">
    <property type="entry name" value="ABC_transporter_ATP-binding"/>
</dbReference>
<dbReference type="Pfam" id="PF00005">
    <property type="entry name" value="ABC_tran"/>
    <property type="match status" value="1"/>
</dbReference>
<dbReference type="RefSeq" id="WP_203668197.1">
    <property type="nucleotide sequence ID" value="NZ_BONO01000009.1"/>
</dbReference>
<keyword evidence="3" id="KW-0547">Nucleotide-binding</keyword>
<dbReference type="GO" id="GO:0005886">
    <property type="term" value="C:plasma membrane"/>
    <property type="evidence" value="ECO:0007669"/>
    <property type="project" value="UniProtKB-SubCell"/>
</dbReference>
<keyword evidence="5" id="KW-0046">Antibiotic resistance</keyword>
<dbReference type="GO" id="GO:0005524">
    <property type="term" value="F:ATP binding"/>
    <property type="evidence" value="ECO:0007669"/>
    <property type="project" value="UniProtKB-KW"/>
</dbReference>
<dbReference type="PANTHER" id="PTHR42711">
    <property type="entry name" value="ABC TRANSPORTER ATP-BINDING PROTEIN"/>
    <property type="match status" value="1"/>
</dbReference>
<evidence type="ECO:0000259" key="6">
    <source>
        <dbReference type="PROSITE" id="PS50893"/>
    </source>
</evidence>
<evidence type="ECO:0000313" key="7">
    <source>
        <dbReference type="EMBL" id="GIG36179.1"/>
    </source>
</evidence>
<dbReference type="GO" id="GO:0046677">
    <property type="term" value="P:response to antibiotic"/>
    <property type="evidence" value="ECO:0007669"/>
    <property type="project" value="UniProtKB-KW"/>
</dbReference>
<dbReference type="InterPro" id="IPR027417">
    <property type="entry name" value="P-loop_NTPase"/>
</dbReference>
<accession>A0A919P883</accession>
<dbReference type="AlphaFoldDB" id="A0A919P883"/>
<evidence type="ECO:0000256" key="3">
    <source>
        <dbReference type="ARBA" id="ARBA00022741"/>
    </source>
</evidence>
<dbReference type="InterPro" id="IPR003439">
    <property type="entry name" value="ABC_transporter-like_ATP-bd"/>
</dbReference>
<evidence type="ECO:0000256" key="5">
    <source>
        <dbReference type="ARBA" id="ARBA00023251"/>
    </source>
</evidence>
<evidence type="ECO:0000256" key="4">
    <source>
        <dbReference type="ARBA" id="ARBA00022840"/>
    </source>
</evidence>
<evidence type="ECO:0000256" key="2">
    <source>
        <dbReference type="ARBA" id="ARBA00022448"/>
    </source>
</evidence>
<evidence type="ECO:0000256" key="1">
    <source>
        <dbReference type="ARBA" id="ARBA00004202"/>
    </source>
</evidence>
<organism evidence="7 8">
    <name type="scientific">Cellulomonas pakistanensis</name>
    <dbReference type="NCBI Taxonomy" id="992287"/>
    <lineage>
        <taxon>Bacteria</taxon>
        <taxon>Bacillati</taxon>
        <taxon>Actinomycetota</taxon>
        <taxon>Actinomycetes</taxon>
        <taxon>Micrococcales</taxon>
        <taxon>Cellulomonadaceae</taxon>
        <taxon>Cellulomonas</taxon>
    </lineage>
</organism>
<protein>
    <submittedName>
        <fullName evidence="7">Multidrug ABC transporter ATP-binding protein</fullName>
    </submittedName>
</protein>
<feature type="domain" description="ABC transporter" evidence="6">
    <location>
        <begin position="7"/>
        <end position="240"/>
    </location>
</feature>
<dbReference type="GO" id="GO:0016887">
    <property type="term" value="F:ATP hydrolysis activity"/>
    <property type="evidence" value="ECO:0007669"/>
    <property type="project" value="InterPro"/>
</dbReference>
<keyword evidence="8" id="KW-1185">Reference proteome</keyword>
<reference evidence="7" key="1">
    <citation type="submission" date="2021-01" db="EMBL/GenBank/DDBJ databases">
        <title>Whole genome shotgun sequence of Cellulomonas pakistanensis NBRC 110800.</title>
        <authorList>
            <person name="Komaki H."/>
            <person name="Tamura T."/>
        </authorList>
    </citation>
    <scope>NUCLEOTIDE SEQUENCE</scope>
    <source>
        <strain evidence="7">NBRC 110800</strain>
    </source>
</reference>
<dbReference type="PROSITE" id="PS50893">
    <property type="entry name" value="ABC_TRANSPORTER_2"/>
    <property type="match status" value="1"/>
</dbReference>
<dbReference type="SUPFAM" id="SSF52540">
    <property type="entry name" value="P-loop containing nucleoside triphosphate hydrolases"/>
    <property type="match status" value="1"/>
</dbReference>
<comment type="subcellular location">
    <subcellularLocation>
        <location evidence="1">Cell membrane</location>
        <topology evidence="1">Peripheral membrane protein</topology>
    </subcellularLocation>
</comment>